<evidence type="ECO:0000256" key="2">
    <source>
        <dbReference type="ARBA" id="ARBA00005895"/>
    </source>
</evidence>
<keyword evidence="8" id="KW-0999">Mitochondrion inner membrane</keyword>
<evidence type="ECO:0000256" key="5">
    <source>
        <dbReference type="ARBA" id="ARBA00022553"/>
    </source>
</evidence>
<dbReference type="Pfam" id="PF10206">
    <property type="entry name" value="WRW"/>
    <property type="match status" value="1"/>
</dbReference>
<reference evidence="21 22" key="1">
    <citation type="submission" date="2019-05" db="EMBL/GenBank/DDBJ databases">
        <title>A Chromosome-scale Meerkat (S. suricatta) Genome Assembly.</title>
        <authorList>
            <person name="Dudchenko O."/>
            <person name="Lieberman Aiden E."/>
            <person name="Tung J."/>
            <person name="Barreiro L.B."/>
            <person name="Clutton-Brock T.H."/>
        </authorList>
    </citation>
    <scope>NUCLEOTIDE SEQUENCE [LARGE SCALE GENOMIC DNA]</scope>
</reference>
<dbReference type="InterPro" id="IPR019344">
    <property type="entry name" value="F1F0-ATPsyn_F_prd"/>
</dbReference>
<dbReference type="Ensembl" id="ENSSSUT00005025808.1">
    <property type="protein sequence ID" value="ENSSSUP00005022525.1"/>
    <property type="gene ID" value="ENSSSUG00005014701.1"/>
</dbReference>
<dbReference type="PANTHER" id="PTHR13080:SF16">
    <property type="entry name" value="ATP SYNTHASE SUBUNIT F, MITOCHONDRIAL"/>
    <property type="match status" value="1"/>
</dbReference>
<dbReference type="GO" id="GO:0005743">
    <property type="term" value="C:mitochondrial inner membrane"/>
    <property type="evidence" value="ECO:0007669"/>
    <property type="project" value="UniProtKB-SubCell"/>
</dbReference>
<keyword evidence="20" id="KW-0732">Signal</keyword>
<keyword evidence="11" id="KW-0406">Ion transport</keyword>
<protein>
    <recommendedName>
        <fullName evidence="18">ATP synthase F(0) complex subunit f, mitochondrial</fullName>
    </recommendedName>
    <alternativeName>
        <fullName evidence="15">ATP synthase membrane subunit f</fullName>
    </alternativeName>
</protein>
<sequence>LLIYCFLCSFNLLSPLSPSFCPISFYLHIYQILKDFSVHSSTPHTSPLVATSAPGPLQPPPSNDGKPRLSLPTTTPSATAPLYLPTASPAFYQGIPGLCPPGTSPFPLWRTCSSSLAQPRPTSHETLLLAPARACAAYPAVLARPDTSDTQDSKMASSVPVKEKKLMDVKLGELPGWILMRDFTPKGIAGAFQRGYYRYYNKYVNVKKGSVAGISMVLAAYVLFNYCRCYKELKHERLRKYH</sequence>
<evidence type="ECO:0000256" key="18">
    <source>
        <dbReference type="ARBA" id="ARBA00070733"/>
    </source>
</evidence>
<evidence type="ECO:0000256" key="8">
    <source>
        <dbReference type="ARBA" id="ARBA00022792"/>
    </source>
</evidence>
<comment type="function">
    <text evidence="16">Subunit f, of the mitochondrial membrane ATP synthase complex (F(1)F(0) ATP synthase or Complex V) that produces ATP from ADP in the presence of a proton gradient across the membrane which is generated by electron transport complexes of the respiratory chain. ATP synthase complex consist of a soluble F(1) head domain - the catalytic core - and a membrane F(1) domain - the membrane proton channel. These two domains are linked by a central stalk rotating inside the F(1) region and a stationary peripheral stalk. During catalysis, ATP synthesis in the catalytic domain of F(1) is coupled via a rotary mechanism of the central stalk subunits to proton translocation. In vivo, can only synthesize ATP although its ATP hydrolase activity can be activated artificially in vitro. Part of the complex F(0) domain.</text>
</comment>
<keyword evidence="14" id="KW-0066">ATP synthesis</keyword>
<evidence type="ECO:0000313" key="21">
    <source>
        <dbReference type="Ensembl" id="ENSSSUP00005022525.1"/>
    </source>
</evidence>
<dbReference type="GO" id="GO:0045259">
    <property type="term" value="C:proton-transporting ATP synthase complex"/>
    <property type="evidence" value="ECO:0007669"/>
    <property type="project" value="UniProtKB-KW"/>
</dbReference>
<evidence type="ECO:0000256" key="19">
    <source>
        <dbReference type="SAM" id="MobiDB-lite"/>
    </source>
</evidence>
<evidence type="ECO:0000256" key="16">
    <source>
        <dbReference type="ARBA" id="ARBA00054012"/>
    </source>
</evidence>
<comment type="subunit">
    <text evidence="17">Component of the ATP synthase complex composed at least of ATP5F1A/subunit alpha, ATP5F1B/subunit beta, ATP5MC1/subunit c (homooctomer), MT-ATP6/subunit a, MT-ATP8/subunit 8, ATP5ME/subunit e, ATP5MF/subunit f, ATP5MG/subunit g, ATP5MK/subunit k, ATP5MJ/subunit j, ATP5F1C/subunit gamma, ATP5F1D/subunit delta, ATP5F1E/subunit epsilon, ATP5PF/subunit F6, ATP5PB/subunit b, ATP5PD/subunit d, ATP5PO/subunit OSCP. ATP synthase complex consists of a soluble F(1) head domain (subunits alpha(3) and beta(3)) - the catalytic core - and a membrane F(0) domain - the membrane proton channel (subunits c, a, 8, e, f, g, k and j). These two domains are linked by a central stalk (subunits gamma, delta, and epsilon) rotating inside the F1 region and a stationary peripheral stalk (subunits F6, b, d, and OSCP).</text>
</comment>
<keyword evidence="22" id="KW-1185">Reference proteome</keyword>
<evidence type="ECO:0000313" key="22">
    <source>
        <dbReference type="Proteomes" id="UP000472268"/>
    </source>
</evidence>
<keyword evidence="7" id="KW-0375">Hydrogen ion transport</keyword>
<evidence type="ECO:0000256" key="6">
    <source>
        <dbReference type="ARBA" id="ARBA00022692"/>
    </source>
</evidence>
<evidence type="ECO:0000256" key="7">
    <source>
        <dbReference type="ARBA" id="ARBA00022781"/>
    </source>
</evidence>
<dbReference type="AlphaFoldDB" id="A0A673UMV3"/>
<feature type="region of interest" description="Disordered" evidence="19">
    <location>
        <begin position="47"/>
        <end position="72"/>
    </location>
</feature>
<dbReference type="GO" id="GO:0042776">
    <property type="term" value="P:proton motive force-driven mitochondrial ATP synthesis"/>
    <property type="evidence" value="ECO:0007669"/>
    <property type="project" value="TreeGrafter"/>
</dbReference>
<dbReference type="Proteomes" id="UP000472268">
    <property type="component" value="Chromosome 8"/>
</dbReference>
<keyword evidence="9" id="KW-1133">Transmembrane helix</keyword>
<evidence type="ECO:0000256" key="10">
    <source>
        <dbReference type="ARBA" id="ARBA00022990"/>
    </source>
</evidence>
<keyword evidence="13" id="KW-0472">Membrane</keyword>
<keyword evidence="10" id="KW-0007">Acetylation</keyword>
<keyword evidence="12" id="KW-0496">Mitochondrion</keyword>
<evidence type="ECO:0000256" key="9">
    <source>
        <dbReference type="ARBA" id="ARBA00022989"/>
    </source>
</evidence>
<evidence type="ECO:0000256" key="15">
    <source>
        <dbReference type="ARBA" id="ARBA00032201"/>
    </source>
</evidence>
<accession>A0A673UMV3</accession>
<evidence type="ECO:0000256" key="20">
    <source>
        <dbReference type="SAM" id="SignalP"/>
    </source>
</evidence>
<comment type="similarity">
    <text evidence="2">Belongs to the ATPase F chain family.</text>
</comment>
<evidence type="ECO:0000256" key="12">
    <source>
        <dbReference type="ARBA" id="ARBA00023128"/>
    </source>
</evidence>
<keyword evidence="4" id="KW-0138">CF(0)</keyword>
<evidence type="ECO:0000256" key="13">
    <source>
        <dbReference type="ARBA" id="ARBA00023136"/>
    </source>
</evidence>
<feature type="signal peptide" evidence="20">
    <location>
        <begin position="1"/>
        <end position="18"/>
    </location>
</feature>
<organism evidence="21 22">
    <name type="scientific">Suricata suricatta</name>
    <name type="common">Meerkat</name>
    <dbReference type="NCBI Taxonomy" id="37032"/>
    <lineage>
        <taxon>Eukaryota</taxon>
        <taxon>Metazoa</taxon>
        <taxon>Chordata</taxon>
        <taxon>Craniata</taxon>
        <taxon>Vertebrata</taxon>
        <taxon>Euteleostomi</taxon>
        <taxon>Mammalia</taxon>
        <taxon>Eutheria</taxon>
        <taxon>Laurasiatheria</taxon>
        <taxon>Carnivora</taxon>
        <taxon>Feliformia</taxon>
        <taxon>Herpestidae</taxon>
        <taxon>Suricata</taxon>
    </lineage>
</organism>
<feature type="chain" id="PRO_5025635153" description="ATP synthase F(0) complex subunit f, mitochondrial" evidence="20">
    <location>
        <begin position="19"/>
        <end position="242"/>
    </location>
</feature>
<gene>
    <name evidence="21" type="primary">ATP5MF</name>
</gene>
<proteinExistence type="inferred from homology"/>
<keyword evidence="3" id="KW-0813">Transport</keyword>
<keyword evidence="6" id="KW-0812">Transmembrane</keyword>
<evidence type="ECO:0000256" key="1">
    <source>
        <dbReference type="ARBA" id="ARBA00004434"/>
    </source>
</evidence>
<evidence type="ECO:0000256" key="4">
    <source>
        <dbReference type="ARBA" id="ARBA00022547"/>
    </source>
</evidence>
<reference evidence="21" key="3">
    <citation type="submission" date="2025-09" db="UniProtKB">
        <authorList>
            <consortium name="Ensembl"/>
        </authorList>
    </citation>
    <scope>IDENTIFICATION</scope>
</reference>
<evidence type="ECO:0000256" key="3">
    <source>
        <dbReference type="ARBA" id="ARBA00022448"/>
    </source>
</evidence>
<evidence type="ECO:0000256" key="11">
    <source>
        <dbReference type="ARBA" id="ARBA00023065"/>
    </source>
</evidence>
<comment type="subcellular location">
    <subcellularLocation>
        <location evidence="1">Mitochondrion inner membrane</location>
        <topology evidence="1">Single-pass membrane protein</topology>
    </subcellularLocation>
</comment>
<dbReference type="GO" id="GO:0046933">
    <property type="term" value="F:proton-transporting ATP synthase activity, rotational mechanism"/>
    <property type="evidence" value="ECO:0007669"/>
    <property type="project" value="TreeGrafter"/>
</dbReference>
<keyword evidence="5" id="KW-0597">Phosphoprotein</keyword>
<dbReference type="PANTHER" id="PTHR13080">
    <property type="entry name" value="ATP SYNTHASE F CHAIN, MITOCHONDRIAL-RELATED"/>
    <property type="match status" value="1"/>
</dbReference>
<reference evidence="21" key="2">
    <citation type="submission" date="2025-08" db="UniProtKB">
        <authorList>
            <consortium name="Ensembl"/>
        </authorList>
    </citation>
    <scope>IDENTIFICATION</scope>
</reference>
<evidence type="ECO:0000256" key="14">
    <source>
        <dbReference type="ARBA" id="ARBA00023310"/>
    </source>
</evidence>
<evidence type="ECO:0000256" key="17">
    <source>
        <dbReference type="ARBA" id="ARBA00064647"/>
    </source>
</evidence>
<name>A0A673UMV3_SURSU</name>